<feature type="region of interest" description="Disordered" evidence="2">
    <location>
        <begin position="1"/>
        <end position="40"/>
    </location>
</feature>
<dbReference type="InterPro" id="IPR028896">
    <property type="entry name" value="GcvT/YgfZ/DmdA"/>
</dbReference>
<evidence type="ECO:0000256" key="2">
    <source>
        <dbReference type="SAM" id="MobiDB-lite"/>
    </source>
</evidence>
<reference evidence="5 6" key="1">
    <citation type="journal article" date="2019" name="Nat. Microbiol.">
        <title>Mediterranean grassland soil C-N compound turnover is dependent on rainfall and depth, and is mediated by genomically divergent microorganisms.</title>
        <authorList>
            <person name="Diamond S."/>
            <person name="Andeer P.F."/>
            <person name="Li Z."/>
            <person name="Crits-Christoph A."/>
            <person name="Burstein D."/>
            <person name="Anantharaman K."/>
            <person name="Lane K.R."/>
            <person name="Thomas B.C."/>
            <person name="Pan C."/>
            <person name="Northen T.R."/>
            <person name="Banfield J.F."/>
        </authorList>
    </citation>
    <scope>NUCLEOTIDE SEQUENCE [LARGE SCALE GENOMIC DNA]</scope>
    <source>
        <strain evidence="5">NP_4</strain>
    </source>
</reference>
<dbReference type="SUPFAM" id="SSF103025">
    <property type="entry name" value="Folate-binding domain"/>
    <property type="match status" value="1"/>
</dbReference>
<feature type="domain" description="GCVT N-terminal" evidence="3">
    <location>
        <begin position="77"/>
        <end position="313"/>
    </location>
</feature>
<evidence type="ECO:0000256" key="1">
    <source>
        <dbReference type="PIRSR" id="PIRSR006487-1"/>
    </source>
</evidence>
<feature type="domain" description="Aminomethyltransferase C-terminal" evidence="4">
    <location>
        <begin position="334"/>
        <end position="417"/>
    </location>
</feature>
<proteinExistence type="predicted"/>
<dbReference type="PIRSF" id="PIRSF006487">
    <property type="entry name" value="GcvT"/>
    <property type="match status" value="1"/>
</dbReference>
<dbReference type="PANTHER" id="PTHR43757:SF2">
    <property type="entry name" value="AMINOMETHYLTRANSFERASE, MITOCHONDRIAL"/>
    <property type="match status" value="1"/>
</dbReference>
<evidence type="ECO:0000313" key="6">
    <source>
        <dbReference type="Proteomes" id="UP000319353"/>
    </source>
</evidence>
<dbReference type="Pfam" id="PF08669">
    <property type="entry name" value="GCV_T_C"/>
    <property type="match status" value="1"/>
</dbReference>
<sequence>MAHIRQKEKIGRSRRLGSRPGPRHLQRRPACTEGERTQMPKGDSYDYRLVHSMRYQKSPLFQVFRRLGATSFLWYNHLLHAVDFDGQTKEQEYWAIRNAATLWDVGVERPVEIDGPEGFALMDLLTPRDMRKCAIGQGKYALICDEHGAVVNDPVVLRMGENRFWLCPSDSDVHLWAKGVAVGAGLRATVRLTDVYPVQIQGPKSPDVLEAVIGDRIRTLRYYWWMEAQFPGKIPVLITRTGWTGEVGYEVFLMDNSRAEEMVNLIMERGKPLGLIPAGPNHARRVEAGILNNQSDMDLTTNLYELGLEWQIEPKQRFIGKETLERIRRDGITRKLVGFEVEGQPAQHEFEGPWTVYKGGTAIGRASAFVFSPTLKKNIGLAMLKIEHTKPGERIEVQRLPGETRHQATVVTLPFIDPKKAIPKRRLDAS</sequence>
<evidence type="ECO:0000313" key="5">
    <source>
        <dbReference type="EMBL" id="TMJ05749.1"/>
    </source>
</evidence>
<accession>A0A537LCK7</accession>
<dbReference type="InterPro" id="IPR006222">
    <property type="entry name" value="GCVT_N"/>
</dbReference>
<evidence type="ECO:0000259" key="4">
    <source>
        <dbReference type="Pfam" id="PF08669"/>
    </source>
</evidence>
<dbReference type="EMBL" id="VBAL01000023">
    <property type="protein sequence ID" value="TMJ05749.1"/>
    <property type="molecule type" value="Genomic_DNA"/>
</dbReference>
<organism evidence="5 6">
    <name type="scientific">Candidatus Segetimicrobium genomatis</name>
    <dbReference type="NCBI Taxonomy" id="2569760"/>
    <lineage>
        <taxon>Bacteria</taxon>
        <taxon>Bacillati</taxon>
        <taxon>Candidatus Sysuimicrobiota</taxon>
        <taxon>Candidatus Sysuimicrobiia</taxon>
        <taxon>Candidatus Sysuimicrobiales</taxon>
        <taxon>Candidatus Segetimicrobiaceae</taxon>
        <taxon>Candidatus Segetimicrobium</taxon>
    </lineage>
</organism>
<dbReference type="GO" id="GO:0016740">
    <property type="term" value="F:transferase activity"/>
    <property type="evidence" value="ECO:0007669"/>
    <property type="project" value="UniProtKB-KW"/>
</dbReference>
<dbReference type="InterPro" id="IPR027266">
    <property type="entry name" value="TrmE/GcvT-like"/>
</dbReference>
<protein>
    <submittedName>
        <fullName evidence="5">Aminomethyl transferase family protein</fullName>
    </submittedName>
</protein>
<keyword evidence="5" id="KW-0808">Transferase</keyword>
<dbReference type="AlphaFoldDB" id="A0A537LCK7"/>
<feature type="compositionally biased region" description="Basic residues" evidence="2">
    <location>
        <begin position="12"/>
        <end position="27"/>
    </location>
</feature>
<name>A0A537LCK7_9BACT</name>
<dbReference type="Pfam" id="PF01571">
    <property type="entry name" value="GCV_T"/>
    <property type="match status" value="1"/>
</dbReference>
<comment type="caution">
    <text evidence="5">The sequence shown here is derived from an EMBL/GenBank/DDBJ whole genome shotgun (WGS) entry which is preliminary data.</text>
</comment>
<feature type="binding site" evidence="1">
    <location>
        <position position="250"/>
    </location>
    <ligand>
        <name>substrate</name>
    </ligand>
</feature>
<dbReference type="InterPro" id="IPR029043">
    <property type="entry name" value="GcvT/YgfZ_C"/>
</dbReference>
<dbReference type="GO" id="GO:0005829">
    <property type="term" value="C:cytosol"/>
    <property type="evidence" value="ECO:0007669"/>
    <property type="project" value="TreeGrafter"/>
</dbReference>
<dbReference type="PANTHER" id="PTHR43757">
    <property type="entry name" value="AMINOMETHYLTRANSFERASE"/>
    <property type="match status" value="1"/>
</dbReference>
<dbReference type="Proteomes" id="UP000319353">
    <property type="component" value="Unassembled WGS sequence"/>
</dbReference>
<gene>
    <name evidence="5" type="ORF">E6H01_02530</name>
</gene>
<dbReference type="InterPro" id="IPR013977">
    <property type="entry name" value="GcvT_C"/>
</dbReference>
<dbReference type="SUPFAM" id="SSF101790">
    <property type="entry name" value="Aminomethyltransferase beta-barrel domain"/>
    <property type="match status" value="1"/>
</dbReference>
<dbReference type="Gene3D" id="3.30.1360.120">
    <property type="entry name" value="Probable tRNA modification gtpase trme, domain 1"/>
    <property type="match status" value="1"/>
</dbReference>
<feature type="compositionally biased region" description="Basic and acidic residues" evidence="2">
    <location>
        <begin position="1"/>
        <end position="11"/>
    </location>
</feature>
<evidence type="ECO:0000259" key="3">
    <source>
        <dbReference type="Pfam" id="PF01571"/>
    </source>
</evidence>